<feature type="transmembrane region" description="Helical" evidence="2">
    <location>
        <begin position="543"/>
        <end position="564"/>
    </location>
</feature>
<dbReference type="InParanoid" id="A0A6P8ICX6"/>
<feature type="transmembrane region" description="Helical" evidence="2">
    <location>
        <begin position="477"/>
        <end position="500"/>
    </location>
</feature>
<reference evidence="5" key="1">
    <citation type="submission" date="2025-08" db="UniProtKB">
        <authorList>
            <consortium name="RefSeq"/>
        </authorList>
    </citation>
    <scope>IDENTIFICATION</scope>
    <source>
        <tissue evidence="5">Tentacle</tissue>
    </source>
</reference>
<evidence type="ECO:0000313" key="4">
    <source>
        <dbReference type="Proteomes" id="UP000515163"/>
    </source>
</evidence>
<dbReference type="GO" id="GO:0005789">
    <property type="term" value="C:endoplasmic reticulum membrane"/>
    <property type="evidence" value="ECO:0007669"/>
    <property type="project" value="TreeGrafter"/>
</dbReference>
<dbReference type="OrthoDB" id="5865303at2759"/>
<dbReference type="PRINTS" id="PR02060">
    <property type="entry name" value="WOLFFAMILY"/>
</dbReference>
<keyword evidence="2" id="KW-0472">Membrane</keyword>
<protein>
    <submittedName>
        <fullName evidence="5">Wolframin-like</fullName>
    </submittedName>
</protein>
<dbReference type="Pfam" id="PF20053">
    <property type="entry name" value="WC-rich"/>
    <property type="match status" value="1"/>
</dbReference>
<gene>
    <name evidence="5" type="primary">LOC116298656</name>
</gene>
<organism evidence="4 5">
    <name type="scientific">Actinia tenebrosa</name>
    <name type="common">Australian red waratah sea anemone</name>
    <dbReference type="NCBI Taxonomy" id="6105"/>
    <lineage>
        <taxon>Eukaryota</taxon>
        <taxon>Metazoa</taxon>
        <taxon>Cnidaria</taxon>
        <taxon>Anthozoa</taxon>
        <taxon>Hexacorallia</taxon>
        <taxon>Actiniaria</taxon>
        <taxon>Actiniidae</taxon>
        <taxon>Actinia</taxon>
    </lineage>
</organism>
<dbReference type="InterPro" id="IPR045400">
    <property type="entry name" value="Wolframin_Cys-rich"/>
</dbReference>
<feature type="transmembrane region" description="Helical" evidence="2">
    <location>
        <begin position="512"/>
        <end position="531"/>
    </location>
</feature>
<dbReference type="RefSeq" id="XP_031563040.1">
    <property type="nucleotide sequence ID" value="XM_031707180.1"/>
</dbReference>
<feature type="region of interest" description="Disordered" evidence="1">
    <location>
        <begin position="1"/>
        <end position="20"/>
    </location>
</feature>
<keyword evidence="4" id="KW-1185">Reference proteome</keyword>
<dbReference type="PANTHER" id="PTHR13098">
    <property type="entry name" value="WOLFRAMIN"/>
    <property type="match status" value="1"/>
</dbReference>
<dbReference type="GeneID" id="116298656"/>
<feature type="compositionally biased region" description="Basic and acidic residues" evidence="1">
    <location>
        <begin position="111"/>
        <end position="129"/>
    </location>
</feature>
<feature type="region of interest" description="Disordered" evidence="1">
    <location>
        <begin position="111"/>
        <end position="141"/>
    </location>
</feature>
<proteinExistence type="predicted"/>
<sequence length="833" mass="94120">MTDSIPTESKEKEVFSNENTEKQLENVKLAKQLLHEEGCKKEDAIELLVAASKACNKEATEMLAQCLKNGEGITSENKKAVEWCVNTPEAEKRLKHAMTELFMSLKKGGNDKVTKQDVKDALHEAKSQEKSSTSSGDGIQGSKEEELGLMSVLTSVMAIGGKDELSLREFMDTAMSYTRGAIPEMEIVLDKDEMEKYNQSSLIEKVLKYPHQTFEYFKFQALSTISKRGSSWLNSLIPKAQIQTLLLLYLYHQLSARVLWFIVPLVIFYIAMSGLIIFSLQMFHGRASLKKLKNFSHLLRRFDPRIDEKEAERKFIWKSIAPYIWFFVFLLVAVAVYPFCDKTWIPCSELSIISLFFTVSALRGLPDEYDDFTLYTLGLKVLTMVLCSFKDTKGLWVLCQPLLIIPLPYKLEMHISIPGVLHVAILVMLIIMAGRHSWRGIYKVLIPHLVCLLWWQMFTELFVHTTWQSLTRASIGWIILITMLPLVFVYIVGVFLVNFLQWFLILDLAMKLAVTAIVIAASSVIVLYSNLEIPEDVRRRRKQVMIVMALVVFCLLGPIFYVNYIPVKKGAHRGIKLTWKRYDAQCGPTAHKDHTEAALQGMCGDFEGEIVTWKGTVTSAKVAKVDNRFRTLVTAMPKIFRPTLRCLLGGEAEKDKQGDEKEPSLSFGWIFKRKSSTGCNLKSFDRYTFLMGVEFMSSEGPLAAMVTVSHKYYETMMKLSKGTNITIKATLNEGLGSGLITMDLRRLFIDGAPVKTEVAVEKEDLYMGVKQAGRYSVQFFFSPLVNQKGSFDYDDDDDDDDDDGGGDGDGDGDDTGSVKANKDDKNNNNQSQS</sequence>
<feature type="domain" description="Wolframin cysteine-rich" evidence="3">
    <location>
        <begin position="579"/>
        <end position="681"/>
    </location>
</feature>
<evidence type="ECO:0000313" key="5">
    <source>
        <dbReference type="RefSeq" id="XP_031563040.1"/>
    </source>
</evidence>
<dbReference type="Proteomes" id="UP000515163">
    <property type="component" value="Unplaced"/>
</dbReference>
<feature type="region of interest" description="Disordered" evidence="1">
    <location>
        <begin position="790"/>
        <end position="833"/>
    </location>
</feature>
<dbReference type="InterPro" id="IPR026209">
    <property type="entry name" value="Wolframin_fam"/>
</dbReference>
<feature type="compositionally biased region" description="Basic and acidic residues" evidence="1">
    <location>
        <begin position="8"/>
        <end position="20"/>
    </location>
</feature>
<accession>A0A6P8ICX6</accession>
<dbReference type="Gene3D" id="1.25.40.10">
    <property type="entry name" value="Tetratricopeptide repeat domain"/>
    <property type="match status" value="1"/>
</dbReference>
<dbReference type="GO" id="GO:0030968">
    <property type="term" value="P:endoplasmic reticulum unfolded protein response"/>
    <property type="evidence" value="ECO:0007669"/>
    <property type="project" value="TreeGrafter"/>
</dbReference>
<feature type="transmembrane region" description="Helical" evidence="2">
    <location>
        <begin position="258"/>
        <end position="283"/>
    </location>
</feature>
<dbReference type="KEGG" id="aten:116298656"/>
<evidence type="ECO:0000256" key="2">
    <source>
        <dbReference type="SAM" id="Phobius"/>
    </source>
</evidence>
<keyword evidence="2" id="KW-1133">Transmembrane helix</keyword>
<feature type="compositionally biased region" description="Acidic residues" evidence="1">
    <location>
        <begin position="792"/>
        <end position="814"/>
    </location>
</feature>
<dbReference type="PANTHER" id="PTHR13098:SF3">
    <property type="entry name" value="WOLFRAMIN"/>
    <property type="match status" value="1"/>
</dbReference>
<dbReference type="AlphaFoldDB" id="A0A6P8ICX6"/>
<evidence type="ECO:0000256" key="1">
    <source>
        <dbReference type="SAM" id="MobiDB-lite"/>
    </source>
</evidence>
<keyword evidence="2" id="KW-0812">Transmembrane</keyword>
<evidence type="ECO:0000259" key="3">
    <source>
        <dbReference type="Pfam" id="PF20053"/>
    </source>
</evidence>
<dbReference type="FunCoup" id="A0A6P8ICX6">
    <property type="interactions" value="475"/>
</dbReference>
<dbReference type="GO" id="GO:0055074">
    <property type="term" value="P:calcium ion homeostasis"/>
    <property type="evidence" value="ECO:0007669"/>
    <property type="project" value="TreeGrafter"/>
</dbReference>
<dbReference type="InterPro" id="IPR011990">
    <property type="entry name" value="TPR-like_helical_dom_sf"/>
</dbReference>
<feature type="transmembrane region" description="Helical" evidence="2">
    <location>
        <begin position="315"/>
        <end position="337"/>
    </location>
</feature>
<feature type="transmembrane region" description="Helical" evidence="2">
    <location>
        <begin position="411"/>
        <end position="433"/>
    </location>
</feature>
<name>A0A6P8ICX6_ACTTE</name>